<reference evidence="1 2" key="1">
    <citation type="submission" date="2016-04" db="EMBL/GenBank/DDBJ databases">
        <title>Complete genome sequence of Fictibacillus phosphorivorans G25-29, a strain toxic to nematodes.</title>
        <authorList>
            <person name="Zheng Z."/>
        </authorList>
    </citation>
    <scope>NUCLEOTIDE SEQUENCE [LARGE SCALE GENOMIC DNA]</scope>
    <source>
        <strain evidence="1 2">G25-29</strain>
    </source>
</reference>
<sequence>MKIDFELKGLEALINNIKDYEINKKTDVSNIVKDTALKIQANAKQRTPVKSGTLKRSIGIDLAPDEMSAEIGTNEEYAPHVEFGTAPRTISTKDSSTLSDGKQIYGKEVKHPGTKAQPFLFPAYEQEIPEYKSKLAEALRDVK</sequence>
<name>A0A160ILL5_9BACL</name>
<evidence type="ECO:0000313" key="2">
    <source>
        <dbReference type="Proteomes" id="UP000076623"/>
    </source>
</evidence>
<gene>
    <name evidence="1" type="ORF">ABE65_010340</name>
</gene>
<dbReference type="InterPro" id="IPR010064">
    <property type="entry name" value="HK97-gp10_tail"/>
</dbReference>
<dbReference type="Proteomes" id="UP000076623">
    <property type="component" value="Chromosome"/>
</dbReference>
<dbReference type="STRING" id="1221500.ABE65_010340"/>
<dbReference type="KEGG" id="fpn:ABE65_010340"/>
<dbReference type="Pfam" id="PF04883">
    <property type="entry name" value="HK97-gp10_like"/>
    <property type="match status" value="1"/>
</dbReference>
<protein>
    <recommendedName>
        <fullName evidence="3">HK97 gp10 family phage protein</fullName>
    </recommendedName>
</protein>
<proteinExistence type="predicted"/>
<keyword evidence="2" id="KW-1185">Reference proteome</keyword>
<dbReference type="RefSeq" id="WP_066394439.1">
    <property type="nucleotide sequence ID" value="NZ_CP015378.1"/>
</dbReference>
<accession>A0A160ILL5</accession>
<evidence type="ECO:0000313" key="1">
    <source>
        <dbReference type="EMBL" id="ANC77178.1"/>
    </source>
</evidence>
<dbReference type="AlphaFoldDB" id="A0A160ILL5"/>
<dbReference type="NCBIfam" id="TIGR01725">
    <property type="entry name" value="phge_HK97_gp10"/>
    <property type="match status" value="1"/>
</dbReference>
<organism evidence="1 2">
    <name type="scientific">Fictibacillus phosphorivorans</name>
    <dbReference type="NCBI Taxonomy" id="1221500"/>
    <lineage>
        <taxon>Bacteria</taxon>
        <taxon>Bacillati</taxon>
        <taxon>Bacillota</taxon>
        <taxon>Bacilli</taxon>
        <taxon>Bacillales</taxon>
        <taxon>Fictibacillaceae</taxon>
        <taxon>Fictibacillus</taxon>
    </lineage>
</organism>
<dbReference type="EMBL" id="CP015378">
    <property type="protein sequence ID" value="ANC77178.1"/>
    <property type="molecule type" value="Genomic_DNA"/>
</dbReference>
<evidence type="ECO:0008006" key="3">
    <source>
        <dbReference type="Google" id="ProtNLM"/>
    </source>
</evidence>